<dbReference type="EMBL" id="JABSTQ010006462">
    <property type="protein sequence ID" value="KAG0437274.1"/>
    <property type="molecule type" value="Genomic_DNA"/>
</dbReference>
<reference evidence="1 2" key="1">
    <citation type="journal article" date="2020" name="Cell">
        <title>Large-Scale Comparative Analyses of Tick Genomes Elucidate Their Genetic Diversity and Vector Capacities.</title>
        <authorList>
            <consortium name="Tick Genome and Microbiome Consortium (TIGMIC)"/>
            <person name="Jia N."/>
            <person name="Wang J."/>
            <person name="Shi W."/>
            <person name="Du L."/>
            <person name="Sun Y."/>
            <person name="Zhan W."/>
            <person name="Jiang J.F."/>
            <person name="Wang Q."/>
            <person name="Zhang B."/>
            <person name="Ji P."/>
            <person name="Bell-Sakyi L."/>
            <person name="Cui X.M."/>
            <person name="Yuan T.T."/>
            <person name="Jiang B.G."/>
            <person name="Yang W.F."/>
            <person name="Lam T.T."/>
            <person name="Chang Q.C."/>
            <person name="Ding S.J."/>
            <person name="Wang X.J."/>
            <person name="Zhu J.G."/>
            <person name="Ruan X.D."/>
            <person name="Zhao L."/>
            <person name="Wei J.T."/>
            <person name="Ye R.Z."/>
            <person name="Que T.C."/>
            <person name="Du C.H."/>
            <person name="Zhou Y.H."/>
            <person name="Cheng J.X."/>
            <person name="Dai P.F."/>
            <person name="Guo W.B."/>
            <person name="Han X.H."/>
            <person name="Huang E.J."/>
            <person name="Li L.F."/>
            <person name="Wei W."/>
            <person name="Gao Y.C."/>
            <person name="Liu J.Z."/>
            <person name="Shao H.Z."/>
            <person name="Wang X."/>
            <person name="Wang C.C."/>
            <person name="Yang T.C."/>
            <person name="Huo Q.B."/>
            <person name="Li W."/>
            <person name="Chen H.Y."/>
            <person name="Chen S.E."/>
            <person name="Zhou L.G."/>
            <person name="Ni X.B."/>
            <person name="Tian J.H."/>
            <person name="Sheng Y."/>
            <person name="Liu T."/>
            <person name="Pan Y.S."/>
            <person name="Xia L.Y."/>
            <person name="Li J."/>
            <person name="Zhao F."/>
            <person name="Cao W.C."/>
        </authorList>
    </citation>
    <scope>NUCLEOTIDE SEQUENCE [LARGE SCALE GENOMIC DNA]</scope>
    <source>
        <strain evidence="1">Iper-2018</strain>
    </source>
</reference>
<comment type="caution">
    <text evidence="1">The sequence shown here is derived from an EMBL/GenBank/DDBJ whole genome shotgun (WGS) entry which is preliminary data.</text>
</comment>
<accession>A0AC60QN35</accession>
<keyword evidence="2" id="KW-1185">Reference proteome</keyword>
<evidence type="ECO:0000313" key="2">
    <source>
        <dbReference type="Proteomes" id="UP000805193"/>
    </source>
</evidence>
<dbReference type="Proteomes" id="UP000805193">
    <property type="component" value="Unassembled WGS sequence"/>
</dbReference>
<proteinExistence type="predicted"/>
<gene>
    <name evidence="1" type="ORF">HPB47_017515</name>
</gene>
<protein>
    <submittedName>
        <fullName evidence="1">Uncharacterized protein</fullName>
    </submittedName>
</protein>
<name>A0AC60QN35_IXOPE</name>
<sequence>MLGVTVLQNIAVTTYLSRPPAQSRGIVRPRFEAERSEVVEGISSSVPIQRTDVFARGRTIKLHFDGPRPRHVGLWGLRLPVEAAHPRPIQCGACGKLGHTRGACRNKNQCPYCCGAHPKHTCRSSVAKCPNCGADHDAFDRRGTERSEETYHPFPRARRCPGGAARPLARGVPRASATKTTERYKTSWCS</sequence>
<organism evidence="1 2">
    <name type="scientific">Ixodes persulcatus</name>
    <name type="common">Taiga tick</name>
    <dbReference type="NCBI Taxonomy" id="34615"/>
    <lineage>
        <taxon>Eukaryota</taxon>
        <taxon>Metazoa</taxon>
        <taxon>Ecdysozoa</taxon>
        <taxon>Arthropoda</taxon>
        <taxon>Chelicerata</taxon>
        <taxon>Arachnida</taxon>
        <taxon>Acari</taxon>
        <taxon>Parasitiformes</taxon>
        <taxon>Ixodida</taxon>
        <taxon>Ixodoidea</taxon>
        <taxon>Ixodidae</taxon>
        <taxon>Ixodinae</taxon>
        <taxon>Ixodes</taxon>
    </lineage>
</organism>
<evidence type="ECO:0000313" key="1">
    <source>
        <dbReference type="EMBL" id="KAG0437274.1"/>
    </source>
</evidence>